<dbReference type="GO" id="GO:0043023">
    <property type="term" value="F:ribosomal large subunit binding"/>
    <property type="evidence" value="ECO:0007669"/>
    <property type="project" value="UniProtKB-UniRule"/>
</dbReference>
<feature type="domain" description="Smr" evidence="19">
    <location>
        <begin position="707"/>
        <end position="779"/>
    </location>
</feature>
<dbReference type="SUPFAM" id="SSF160443">
    <property type="entry name" value="SMR domain-like"/>
    <property type="match status" value="1"/>
</dbReference>
<dbReference type="GO" id="GO:0012505">
    <property type="term" value="C:endomembrane system"/>
    <property type="evidence" value="ECO:0007669"/>
    <property type="project" value="UniProtKB-SubCell"/>
</dbReference>
<evidence type="ECO:0000256" key="16">
    <source>
        <dbReference type="ARBA" id="ARBA00037847"/>
    </source>
</evidence>
<keyword evidence="1" id="KW-0813">Transport</keyword>
<keyword evidence="6" id="KW-0375">Hydrogen ion transport</keyword>
<dbReference type="EMBL" id="CM001377">
    <property type="protein sequence ID" value="EHM10187.1"/>
    <property type="molecule type" value="Genomic_DNA"/>
</dbReference>
<evidence type="ECO:0000256" key="14">
    <source>
        <dbReference type="ARBA" id="ARBA00023310"/>
    </source>
</evidence>
<keyword evidence="17" id="KW-0540">Nuclease</keyword>
<dbReference type="HAMAP" id="MF_00092">
    <property type="entry name" value="MutS2"/>
    <property type="match status" value="1"/>
</dbReference>
<dbReference type="GO" id="GO:0004519">
    <property type="term" value="F:endonuclease activity"/>
    <property type="evidence" value="ECO:0007669"/>
    <property type="project" value="UniProtKB-UniRule"/>
</dbReference>
<dbReference type="InterPro" id="IPR002625">
    <property type="entry name" value="Smr_dom"/>
</dbReference>
<comment type="similarity">
    <text evidence="17">Belongs to the DNA mismatch repair MutS family. MutS2 subfamily.</text>
</comment>
<dbReference type="GO" id="GO:0019843">
    <property type="term" value="F:rRNA binding"/>
    <property type="evidence" value="ECO:0007669"/>
    <property type="project" value="UniProtKB-UniRule"/>
</dbReference>
<dbReference type="GO" id="GO:0016887">
    <property type="term" value="F:ATP hydrolysis activity"/>
    <property type="evidence" value="ECO:0007669"/>
    <property type="project" value="InterPro"/>
</dbReference>
<dbReference type="FunFam" id="3.40.50.300:FF:000830">
    <property type="entry name" value="Endonuclease MutS2"/>
    <property type="match status" value="1"/>
</dbReference>
<evidence type="ECO:0000256" key="6">
    <source>
        <dbReference type="ARBA" id="ARBA00022781"/>
    </source>
</evidence>
<evidence type="ECO:0000256" key="17">
    <source>
        <dbReference type="HAMAP-Rule" id="MF_00092"/>
    </source>
</evidence>
<dbReference type="PROSITE" id="PS50828">
    <property type="entry name" value="SMR"/>
    <property type="match status" value="1"/>
</dbReference>
<dbReference type="InterPro" id="IPR027417">
    <property type="entry name" value="P-loop_NTPase"/>
</dbReference>
<sequence>MICDANTYRVLEVDKVLGIVSGFCRGELGVRRALSLPPAGDVGALKRRFEVLRAFESSVIRRGDYPWDYRAAPLDGLIREAKSYGWLSGAELVRFRINLWLAQRVKARLKEDASEHEALRDLMRCFPDWEEELSSLDVLDDDGGLYDRASDRLKDIRQKMRDLRHQVRSRWNDILSSSHLASMLQDKVLVLRNGRFCALVRSDMAGTFPGIVTERSASGNSVYVEPSQLLPLNNRMSLLTNDEREEEERILKELTEMLLAREGALLNTDEALGTVDLLWAQVDMMRSKKWTVPEVTGERSFCLKGAKHPLLDDRAVPLDISCGERFRMLVITGPNTGGKTVALKTSGVVVYLAWLGFPVPCSEGTKVGDIGELFADIGDEQSIEQNLSTFSGHINQLRNIMERVTDRSLVLLDELGAGTDPEEGSALGVAVLEYFLGRRCLLIATTHHNRIKHFAMTTPRVEAASMEFDPVTLSPTYRLLMGIPGSSNAILIAERLKMPPEVIRRAKDEMGRSPTGVDLLLKGLEDRQRDLDLRLKEVEALRAELDAMKRDYLAKYGKVLSDSESIIREAKVKAEQLVHRAEEEAKALLVELRSKSHAEAQRAYQRGREKVRRAAATLDQLGSDVLDLPSPVSDRGLSVGDVVEIRGSAVKGELAEIDGDHGVVVSGAMRIRVPLKNLVLSASPLKVPQSKVTVSTPEKVLSSIMIRGMTLDEAMPLVERYIDQAYRVGYGEVEIIHGRGEGILRRAVHDLLRRLPFVESFRLGGPGEGGHGVTVVRFAR</sequence>
<evidence type="ECO:0000256" key="3">
    <source>
        <dbReference type="ARBA" id="ARBA00022692"/>
    </source>
</evidence>
<reference evidence="20 21" key="1">
    <citation type="submission" date="2011-10" db="EMBL/GenBank/DDBJ databases">
        <title>The Noncontiguous Finished genome of Thermanaerovibrio velox DSM 12556.</title>
        <authorList>
            <consortium name="US DOE Joint Genome Institute (JGI-PGF)"/>
            <person name="Lucas S."/>
            <person name="Copeland A."/>
            <person name="Lapidus A."/>
            <person name="Glavina del Rio T."/>
            <person name="Dalin E."/>
            <person name="Tice H."/>
            <person name="Bruce D."/>
            <person name="Goodwin L."/>
            <person name="Pitluck S."/>
            <person name="Peters L."/>
            <person name="Mikhailova N."/>
            <person name="Teshima H."/>
            <person name="Kyrpides N."/>
            <person name="Mavromatis K."/>
            <person name="Ivanova N."/>
            <person name="Markowitz V."/>
            <person name="Cheng J.-F."/>
            <person name="Hugenholtz P."/>
            <person name="Woyke T."/>
            <person name="Wu D."/>
            <person name="Spring S."/>
            <person name="Brambilla E.-M."/>
            <person name="Klenk H.-P."/>
            <person name="Eisen J.A."/>
        </authorList>
    </citation>
    <scope>NUCLEOTIDE SEQUENCE [LARGE SCALE GENOMIC DNA]</scope>
    <source>
        <strain evidence="20 21">DSM 12556</strain>
    </source>
</reference>
<keyword evidence="8 17" id="KW-0067">ATP-binding</keyword>
<evidence type="ECO:0000256" key="15">
    <source>
        <dbReference type="ARBA" id="ARBA00025198"/>
    </source>
</evidence>
<evidence type="ECO:0000256" key="5">
    <source>
        <dbReference type="ARBA" id="ARBA00022741"/>
    </source>
</evidence>
<evidence type="ECO:0000259" key="19">
    <source>
        <dbReference type="PROSITE" id="PS50828"/>
    </source>
</evidence>
<evidence type="ECO:0000256" key="2">
    <source>
        <dbReference type="ARBA" id="ARBA00022547"/>
    </source>
</evidence>
<dbReference type="InterPro" id="IPR007696">
    <property type="entry name" value="DNA_mismatch_repair_MutS_core"/>
</dbReference>
<keyword evidence="3" id="KW-0812">Transmembrane</keyword>
<comment type="function">
    <text evidence="17">Acts as a ribosome collision sensor, splitting the ribosome into its 2 subunits. Detects stalled/collided 70S ribosomes which it binds and splits by an ATP-hydrolysis driven conformational change. Acts upstream of the ribosome quality control system (RQC), a ribosome-associated complex that mediates the extraction of incompletely synthesized nascent chains from stalled ribosomes and their subsequent degradation. Probably generates substrates for RQC.</text>
</comment>
<dbReference type="Pfam" id="PF01713">
    <property type="entry name" value="Smr"/>
    <property type="match status" value="1"/>
</dbReference>
<comment type="subcellular location">
    <subcellularLocation>
        <location evidence="16">Endomembrane system</location>
        <topology evidence="16">Single-pass membrane protein</topology>
    </subcellularLocation>
</comment>
<keyword evidence="18" id="KW-0175">Coiled coil</keyword>
<dbReference type="InterPro" id="IPR045076">
    <property type="entry name" value="MutS"/>
</dbReference>
<dbReference type="GO" id="GO:0072344">
    <property type="term" value="P:rescue of stalled ribosome"/>
    <property type="evidence" value="ECO:0007669"/>
    <property type="project" value="UniProtKB-UniRule"/>
</dbReference>
<evidence type="ECO:0000256" key="18">
    <source>
        <dbReference type="SAM" id="Coils"/>
    </source>
</evidence>
<keyword evidence="12 17" id="KW-0238">DNA-binding</keyword>
<evidence type="ECO:0000256" key="13">
    <source>
        <dbReference type="ARBA" id="ARBA00023136"/>
    </source>
</evidence>
<dbReference type="SMART" id="SM00534">
    <property type="entry name" value="MUTSac"/>
    <property type="match status" value="1"/>
</dbReference>
<dbReference type="PIRSF" id="PIRSF005814">
    <property type="entry name" value="MutS_YshD"/>
    <property type="match status" value="1"/>
</dbReference>
<dbReference type="SMART" id="SM00463">
    <property type="entry name" value="SMR"/>
    <property type="match status" value="1"/>
</dbReference>
<dbReference type="GO" id="GO:0015986">
    <property type="term" value="P:proton motive force-driven ATP synthesis"/>
    <property type="evidence" value="ECO:0007669"/>
    <property type="project" value="InterPro"/>
</dbReference>
<dbReference type="eggNOG" id="COG1193">
    <property type="taxonomic scope" value="Bacteria"/>
</dbReference>
<keyword evidence="10" id="KW-1133">Transmembrane helix</keyword>
<dbReference type="SUPFAM" id="SSF48334">
    <property type="entry name" value="DNA repair protein MutS, domain III"/>
    <property type="match status" value="1"/>
</dbReference>
<dbReference type="Pfam" id="PF00488">
    <property type="entry name" value="MutS_V"/>
    <property type="match status" value="1"/>
</dbReference>
<dbReference type="InterPro" id="IPR000432">
    <property type="entry name" value="DNA_mismatch_repair_MutS_C"/>
</dbReference>
<dbReference type="InterPro" id="IPR002146">
    <property type="entry name" value="ATP_synth_b/b'su_bac/chlpt"/>
</dbReference>
<dbReference type="EC" id="3.1.-.-" evidence="17"/>
<dbReference type="Gene3D" id="3.40.50.300">
    <property type="entry name" value="P-loop containing nucleotide triphosphate hydrolases"/>
    <property type="match status" value="1"/>
</dbReference>
<protein>
    <recommendedName>
        <fullName evidence="17">Endonuclease MutS2</fullName>
        <ecNumber evidence="17">3.1.-.-</ecNumber>
    </recommendedName>
    <alternativeName>
        <fullName evidence="17">Ribosome-associated protein quality control-upstream factor</fullName>
        <shortName evidence="17">RQC-upstream factor</shortName>
        <shortName evidence="17">RqcU</shortName>
        <ecNumber evidence="17">3.6.4.-</ecNumber>
    </alternativeName>
</protein>
<dbReference type="InterPro" id="IPR036187">
    <property type="entry name" value="DNA_mismatch_repair_MutS_sf"/>
</dbReference>
<keyword evidence="2" id="KW-0138">CF(0)</keyword>
<evidence type="ECO:0000313" key="20">
    <source>
        <dbReference type="EMBL" id="EHM10187.1"/>
    </source>
</evidence>
<keyword evidence="7 17" id="KW-0378">Hydrolase</keyword>
<dbReference type="InterPro" id="IPR005747">
    <property type="entry name" value="MutS2"/>
</dbReference>
<evidence type="ECO:0000256" key="12">
    <source>
        <dbReference type="ARBA" id="ARBA00023125"/>
    </source>
</evidence>
<dbReference type="PANTHER" id="PTHR48466">
    <property type="entry name" value="OS10G0509000 PROTEIN-RELATED"/>
    <property type="match status" value="1"/>
</dbReference>
<keyword evidence="4 17" id="KW-0699">rRNA-binding</keyword>
<dbReference type="SMART" id="SM00533">
    <property type="entry name" value="MUTSd"/>
    <property type="match status" value="1"/>
</dbReference>
<dbReference type="SUPFAM" id="SSF52540">
    <property type="entry name" value="P-loop containing nucleoside triphosphate hydrolases"/>
    <property type="match status" value="1"/>
</dbReference>
<organism evidence="20 21">
    <name type="scientific">Thermanaerovibrio velox DSM 12556</name>
    <dbReference type="NCBI Taxonomy" id="926567"/>
    <lineage>
        <taxon>Bacteria</taxon>
        <taxon>Thermotogati</taxon>
        <taxon>Synergistota</taxon>
        <taxon>Synergistia</taxon>
        <taxon>Synergistales</taxon>
        <taxon>Synergistaceae</taxon>
        <taxon>Thermanaerovibrio</taxon>
    </lineage>
</organism>
<evidence type="ECO:0000256" key="10">
    <source>
        <dbReference type="ARBA" id="ARBA00022989"/>
    </source>
</evidence>
<name>H0US98_9BACT</name>
<evidence type="ECO:0000256" key="8">
    <source>
        <dbReference type="ARBA" id="ARBA00022840"/>
    </source>
</evidence>
<keyword evidence="5 17" id="KW-0547">Nucleotide-binding</keyword>
<dbReference type="GO" id="GO:0015078">
    <property type="term" value="F:proton transmembrane transporter activity"/>
    <property type="evidence" value="ECO:0007669"/>
    <property type="project" value="InterPro"/>
</dbReference>
<dbReference type="PANTHER" id="PTHR48466:SF2">
    <property type="entry name" value="OS10G0509000 PROTEIN"/>
    <property type="match status" value="1"/>
</dbReference>
<comment type="function">
    <text evidence="15">F(1)F(0) ATP synthase produces ATP from ADP in the presence of a proton or sodium gradient. F-type ATPases consist of two structural domains, F(1) containing the extramembraneous catalytic core and F(0) containing the membrane proton channel, linked together by a central stalk and a peripheral stalk. During catalysis, ATP synthesis in the catalytic domain of F(1) is coupled via a rotary mechanism of the central stalk subunits to proton translocation.</text>
</comment>
<dbReference type="EC" id="3.6.4.-" evidence="17"/>
<dbReference type="GO" id="GO:0030983">
    <property type="term" value="F:mismatched DNA binding"/>
    <property type="evidence" value="ECO:0007669"/>
    <property type="project" value="InterPro"/>
</dbReference>
<dbReference type="Gene3D" id="3.30.1370.110">
    <property type="match status" value="1"/>
</dbReference>
<dbReference type="HOGENOM" id="CLU_011252_2_1_0"/>
<keyword evidence="11" id="KW-0406">Ion transport</keyword>
<keyword evidence="17" id="KW-0255">Endonuclease</keyword>
<dbReference type="RefSeq" id="WP_006583681.1">
    <property type="nucleotide sequence ID" value="NZ_CM001377.1"/>
</dbReference>
<accession>H0US98</accession>
<dbReference type="PROSITE" id="PS00486">
    <property type="entry name" value="DNA_MISMATCH_REPAIR_2"/>
    <property type="match status" value="1"/>
</dbReference>
<evidence type="ECO:0000256" key="11">
    <source>
        <dbReference type="ARBA" id="ARBA00023065"/>
    </source>
</evidence>
<feature type="coiled-coil region" evidence="18">
    <location>
        <begin position="521"/>
        <end position="591"/>
    </location>
</feature>
<dbReference type="STRING" id="926567.TheveDRAFT_1063"/>
<dbReference type="NCBIfam" id="TIGR01069">
    <property type="entry name" value="mutS2"/>
    <property type="match status" value="1"/>
</dbReference>
<evidence type="ECO:0000256" key="1">
    <source>
        <dbReference type="ARBA" id="ARBA00022448"/>
    </source>
</evidence>
<gene>
    <name evidence="17" type="primary">mutS2</name>
    <name evidence="17" type="synonym">rqcU</name>
    <name evidence="20" type="ORF">TheveDRAFT_1063</name>
</gene>
<dbReference type="Proteomes" id="UP000005730">
    <property type="component" value="Chromosome"/>
</dbReference>
<proteinExistence type="inferred from homology"/>
<keyword evidence="13" id="KW-0472">Membrane</keyword>
<evidence type="ECO:0000313" key="21">
    <source>
        <dbReference type="Proteomes" id="UP000005730"/>
    </source>
</evidence>
<keyword evidence="9 17" id="KW-0694">RNA-binding</keyword>
<feature type="binding site" evidence="17">
    <location>
        <begin position="333"/>
        <end position="340"/>
    </location>
    <ligand>
        <name>ATP</name>
        <dbReference type="ChEBI" id="CHEBI:30616"/>
    </ligand>
</feature>
<dbReference type="GO" id="GO:0045910">
    <property type="term" value="P:negative regulation of DNA recombination"/>
    <property type="evidence" value="ECO:0007669"/>
    <property type="project" value="InterPro"/>
</dbReference>
<evidence type="ECO:0000256" key="7">
    <source>
        <dbReference type="ARBA" id="ARBA00022801"/>
    </source>
</evidence>
<keyword evidence="21" id="KW-1185">Reference proteome</keyword>
<dbReference type="InterPro" id="IPR036063">
    <property type="entry name" value="Smr_dom_sf"/>
</dbReference>
<dbReference type="GO" id="GO:0005524">
    <property type="term" value="F:ATP binding"/>
    <property type="evidence" value="ECO:0007669"/>
    <property type="project" value="UniProtKB-UniRule"/>
</dbReference>
<keyword evidence="14" id="KW-0066">ATP synthesis</keyword>
<dbReference type="OrthoDB" id="9808166at2"/>
<dbReference type="CDD" id="cd06503">
    <property type="entry name" value="ATP-synt_Fo_b"/>
    <property type="match status" value="1"/>
</dbReference>
<dbReference type="AlphaFoldDB" id="H0US98"/>
<dbReference type="GO" id="GO:0045259">
    <property type="term" value="C:proton-transporting ATP synthase complex"/>
    <property type="evidence" value="ECO:0007669"/>
    <property type="project" value="UniProtKB-KW"/>
</dbReference>
<dbReference type="Pfam" id="PF00430">
    <property type="entry name" value="ATP-synt_B"/>
    <property type="match status" value="1"/>
</dbReference>
<dbReference type="GO" id="GO:0006298">
    <property type="term" value="P:mismatch repair"/>
    <property type="evidence" value="ECO:0007669"/>
    <property type="project" value="InterPro"/>
</dbReference>
<evidence type="ECO:0000256" key="4">
    <source>
        <dbReference type="ARBA" id="ARBA00022730"/>
    </source>
</evidence>
<evidence type="ECO:0000256" key="9">
    <source>
        <dbReference type="ARBA" id="ARBA00022884"/>
    </source>
</evidence>
<comment type="function">
    <text evidence="17">Endonuclease that is involved in the suppression of homologous recombination and thus may have a key role in the control of bacterial genetic diversity.</text>
</comment>
<dbReference type="GO" id="GO:0140664">
    <property type="term" value="F:ATP-dependent DNA damage sensor activity"/>
    <property type="evidence" value="ECO:0007669"/>
    <property type="project" value="InterPro"/>
</dbReference>
<comment type="subunit">
    <text evidence="17">Homodimer. Binds to stalled ribosomes, contacting rRNA.</text>
</comment>